<gene>
    <name evidence="4" type="ORF">MCUN1_000735</name>
</gene>
<dbReference type="CDD" id="cd07067">
    <property type="entry name" value="HP_PGM_like"/>
    <property type="match status" value="1"/>
</dbReference>
<dbReference type="Pfam" id="PF00300">
    <property type="entry name" value="His_Phos_1"/>
    <property type="match status" value="1"/>
</dbReference>
<name>A0AAF0ERY1_9BASI</name>
<proteinExistence type="predicted"/>
<dbReference type="SUPFAM" id="SSF53254">
    <property type="entry name" value="Phosphoglycerate mutase-like"/>
    <property type="match status" value="1"/>
</dbReference>
<keyword evidence="5" id="KW-1185">Reference proteome</keyword>
<dbReference type="InterPro" id="IPR029033">
    <property type="entry name" value="His_PPase_superfam"/>
</dbReference>
<evidence type="ECO:0000256" key="3">
    <source>
        <dbReference type="PIRSR" id="PIRSR613078-2"/>
    </source>
</evidence>
<feature type="binding site" evidence="3">
    <location>
        <position position="57"/>
    </location>
    <ligand>
        <name>substrate</name>
    </ligand>
</feature>
<dbReference type="GO" id="GO:0005829">
    <property type="term" value="C:cytosol"/>
    <property type="evidence" value="ECO:0007669"/>
    <property type="project" value="TreeGrafter"/>
</dbReference>
<dbReference type="EMBL" id="CP119877">
    <property type="protein sequence ID" value="WFD33909.1"/>
    <property type="molecule type" value="Genomic_DNA"/>
</dbReference>
<feature type="binding site" evidence="3">
    <location>
        <begin position="7"/>
        <end position="14"/>
    </location>
    <ligand>
        <name>substrate</name>
    </ligand>
</feature>
<dbReference type="EC" id="5.4.2.12" evidence="4"/>
<keyword evidence="1" id="KW-0378">Hydrolase</keyword>
<sequence>MRVILVRHGETNENVQGIIQGRLDTSLNEKGIMQAEQTADALRSVRVTHIISSPLSRARVTAEIIAKQQASAAFSTDERLQERGFGVLEGKVYSGPREKPADTVGIEPSAAVIARLGEFWEDLTRSPDPDRTVAIVSHGGALSSLMNYVLTNDRVKCAAGVEPSRFWNCSLSEINVPTEGPGTVISWADVRHLHAGESHVRNVDEAIS</sequence>
<dbReference type="GO" id="GO:0045820">
    <property type="term" value="P:negative regulation of glycolytic process"/>
    <property type="evidence" value="ECO:0007669"/>
    <property type="project" value="TreeGrafter"/>
</dbReference>
<dbReference type="InterPro" id="IPR001345">
    <property type="entry name" value="PG/BPGM_mutase_AS"/>
</dbReference>
<dbReference type="InterPro" id="IPR013078">
    <property type="entry name" value="His_Pase_superF_clade-1"/>
</dbReference>
<dbReference type="Gene3D" id="3.40.50.1240">
    <property type="entry name" value="Phosphoglycerate mutase-like"/>
    <property type="match status" value="1"/>
</dbReference>
<reference evidence="4" key="1">
    <citation type="submission" date="2023-03" db="EMBL/GenBank/DDBJ databases">
        <title>Mating type loci evolution in Malassezia.</title>
        <authorList>
            <person name="Coelho M.A."/>
        </authorList>
    </citation>
    <scope>NUCLEOTIDE SEQUENCE</scope>
    <source>
        <strain evidence="4">CBS 11721</strain>
    </source>
</reference>
<dbReference type="SMART" id="SM00855">
    <property type="entry name" value="PGAM"/>
    <property type="match status" value="1"/>
</dbReference>
<keyword evidence="4" id="KW-0413">Isomerase</keyword>
<feature type="active site" description="Proton donor/acceptor" evidence="2">
    <location>
        <position position="82"/>
    </location>
</feature>
<evidence type="ECO:0000256" key="1">
    <source>
        <dbReference type="ARBA" id="ARBA00022801"/>
    </source>
</evidence>
<dbReference type="AlphaFoldDB" id="A0AAF0ERY1"/>
<dbReference type="GO" id="GO:0004619">
    <property type="term" value="F:phosphoglycerate mutase activity"/>
    <property type="evidence" value="ECO:0007669"/>
    <property type="project" value="UniProtKB-EC"/>
</dbReference>
<evidence type="ECO:0000313" key="5">
    <source>
        <dbReference type="Proteomes" id="UP001219933"/>
    </source>
</evidence>
<dbReference type="Proteomes" id="UP001219933">
    <property type="component" value="Chromosome 1"/>
</dbReference>
<protein>
    <submittedName>
        <fullName evidence="4">Phosphoglycerate mutase (2,3-diphosphoglycerate-independent)</fullName>
        <ecNumber evidence="4">5.4.2.12</ecNumber>
    </submittedName>
</protein>
<dbReference type="GO" id="GO:0043456">
    <property type="term" value="P:regulation of pentose-phosphate shunt"/>
    <property type="evidence" value="ECO:0007669"/>
    <property type="project" value="TreeGrafter"/>
</dbReference>
<dbReference type="PROSITE" id="PS00175">
    <property type="entry name" value="PG_MUTASE"/>
    <property type="match status" value="1"/>
</dbReference>
<dbReference type="PANTHER" id="PTHR46517:SF1">
    <property type="entry name" value="FRUCTOSE-2,6-BISPHOSPHATASE TIGAR"/>
    <property type="match status" value="1"/>
</dbReference>
<evidence type="ECO:0000313" key="4">
    <source>
        <dbReference type="EMBL" id="WFD33909.1"/>
    </source>
</evidence>
<dbReference type="InterPro" id="IPR051695">
    <property type="entry name" value="Phosphoglycerate_Mutase"/>
</dbReference>
<feature type="active site" description="Tele-phosphohistidine intermediate" evidence="2">
    <location>
        <position position="8"/>
    </location>
</feature>
<evidence type="ECO:0000256" key="2">
    <source>
        <dbReference type="PIRSR" id="PIRSR613078-1"/>
    </source>
</evidence>
<accession>A0AAF0ERY1</accession>
<dbReference type="PANTHER" id="PTHR46517">
    <property type="entry name" value="FRUCTOSE-2,6-BISPHOSPHATASE TIGAR"/>
    <property type="match status" value="1"/>
</dbReference>
<organism evidence="4 5">
    <name type="scientific">Malassezia cuniculi</name>
    <dbReference type="NCBI Taxonomy" id="948313"/>
    <lineage>
        <taxon>Eukaryota</taxon>
        <taxon>Fungi</taxon>
        <taxon>Dikarya</taxon>
        <taxon>Basidiomycota</taxon>
        <taxon>Ustilaginomycotina</taxon>
        <taxon>Malasseziomycetes</taxon>
        <taxon>Malasseziales</taxon>
        <taxon>Malasseziaceae</taxon>
        <taxon>Malassezia</taxon>
    </lineage>
</organism>
<dbReference type="GO" id="GO:0004331">
    <property type="term" value="F:fructose-2,6-bisphosphate 2-phosphatase activity"/>
    <property type="evidence" value="ECO:0007669"/>
    <property type="project" value="TreeGrafter"/>
</dbReference>